<comment type="similarity">
    <text evidence="1 2">Belongs to the peptidase M16 family.</text>
</comment>
<dbReference type="GO" id="GO:0006508">
    <property type="term" value="P:proteolysis"/>
    <property type="evidence" value="ECO:0007669"/>
    <property type="project" value="InterPro"/>
</dbReference>
<dbReference type="PROSITE" id="PS00143">
    <property type="entry name" value="INSULINASE"/>
    <property type="match status" value="1"/>
</dbReference>
<dbReference type="Proteomes" id="UP000176666">
    <property type="component" value="Unassembled WGS sequence"/>
</dbReference>
<dbReference type="AlphaFoldDB" id="A0A1F5GUS1"/>
<dbReference type="GO" id="GO:0004222">
    <property type="term" value="F:metalloendopeptidase activity"/>
    <property type="evidence" value="ECO:0007669"/>
    <property type="project" value="InterPro"/>
</dbReference>
<dbReference type="PANTHER" id="PTHR11851">
    <property type="entry name" value="METALLOPROTEASE"/>
    <property type="match status" value="1"/>
</dbReference>
<feature type="domain" description="Peptidase M16 N-terminal" evidence="3">
    <location>
        <begin position="22"/>
        <end position="158"/>
    </location>
</feature>
<evidence type="ECO:0000256" key="2">
    <source>
        <dbReference type="RuleBase" id="RU004447"/>
    </source>
</evidence>
<dbReference type="InterPro" id="IPR011249">
    <property type="entry name" value="Metalloenz_LuxS/M16"/>
</dbReference>
<gene>
    <name evidence="5" type="ORF">A3F02_02445</name>
</gene>
<dbReference type="GO" id="GO:0046872">
    <property type="term" value="F:metal ion binding"/>
    <property type="evidence" value="ECO:0007669"/>
    <property type="project" value="InterPro"/>
</dbReference>
<reference evidence="5 6" key="1">
    <citation type="journal article" date="2016" name="Nat. Commun.">
        <title>Thousands of microbial genomes shed light on interconnected biogeochemical processes in an aquifer system.</title>
        <authorList>
            <person name="Anantharaman K."/>
            <person name="Brown C.T."/>
            <person name="Hug L.A."/>
            <person name="Sharon I."/>
            <person name="Castelle C.J."/>
            <person name="Probst A.J."/>
            <person name="Thomas B.C."/>
            <person name="Singh A."/>
            <person name="Wilkins M.J."/>
            <person name="Karaoz U."/>
            <person name="Brodie E.L."/>
            <person name="Williams K.H."/>
            <person name="Hubbard S.S."/>
            <person name="Banfield J.F."/>
        </authorList>
    </citation>
    <scope>NUCLEOTIDE SEQUENCE [LARGE SCALE GENOMIC DNA]</scope>
</reference>
<dbReference type="Gene3D" id="3.30.830.10">
    <property type="entry name" value="Metalloenzyme, LuxS/M16 peptidase-like"/>
    <property type="match status" value="2"/>
</dbReference>
<feature type="domain" description="Peptidase M16 C-terminal" evidence="4">
    <location>
        <begin position="172"/>
        <end position="344"/>
    </location>
</feature>
<comment type="caution">
    <text evidence="5">The sequence shown here is derived from an EMBL/GenBank/DDBJ whole genome shotgun (WGS) entry which is preliminary data.</text>
</comment>
<name>A0A1F5GUS1_9BACT</name>
<dbReference type="InterPro" id="IPR011765">
    <property type="entry name" value="Pept_M16_N"/>
</dbReference>
<evidence type="ECO:0000313" key="5">
    <source>
        <dbReference type="EMBL" id="OGD95598.1"/>
    </source>
</evidence>
<dbReference type="EMBL" id="MFBJ01000051">
    <property type="protein sequence ID" value="OGD95598.1"/>
    <property type="molecule type" value="Genomic_DNA"/>
</dbReference>
<organism evidence="5 6">
    <name type="scientific">Candidatus Curtissbacteria bacterium RIFCSPHIGHO2_12_FULL_38_9b</name>
    <dbReference type="NCBI Taxonomy" id="1797720"/>
    <lineage>
        <taxon>Bacteria</taxon>
        <taxon>Candidatus Curtissiibacteriota</taxon>
    </lineage>
</organism>
<dbReference type="Pfam" id="PF00675">
    <property type="entry name" value="Peptidase_M16"/>
    <property type="match status" value="1"/>
</dbReference>
<evidence type="ECO:0000256" key="1">
    <source>
        <dbReference type="ARBA" id="ARBA00007261"/>
    </source>
</evidence>
<protein>
    <recommendedName>
        <fullName evidence="7">Peptidase M16</fullName>
    </recommendedName>
</protein>
<dbReference type="InterPro" id="IPR001431">
    <property type="entry name" value="Pept_M16_Zn_BS"/>
</dbReference>
<dbReference type="InterPro" id="IPR007863">
    <property type="entry name" value="Peptidase_M16_C"/>
</dbReference>
<evidence type="ECO:0008006" key="7">
    <source>
        <dbReference type="Google" id="ProtNLM"/>
    </source>
</evidence>
<proteinExistence type="inferred from homology"/>
<evidence type="ECO:0000259" key="3">
    <source>
        <dbReference type="Pfam" id="PF00675"/>
    </source>
</evidence>
<dbReference type="PANTHER" id="PTHR11851:SF49">
    <property type="entry name" value="MITOCHONDRIAL-PROCESSING PEPTIDASE SUBUNIT ALPHA"/>
    <property type="match status" value="1"/>
</dbReference>
<dbReference type="Pfam" id="PF05193">
    <property type="entry name" value="Peptidase_M16_C"/>
    <property type="match status" value="1"/>
</dbReference>
<evidence type="ECO:0000313" key="6">
    <source>
        <dbReference type="Proteomes" id="UP000176666"/>
    </source>
</evidence>
<dbReference type="InterPro" id="IPR050361">
    <property type="entry name" value="MPP/UQCRC_Complex"/>
</dbReference>
<dbReference type="SUPFAM" id="SSF63411">
    <property type="entry name" value="LuxS/MPP-like metallohydrolase"/>
    <property type="match status" value="2"/>
</dbReference>
<accession>A0A1F5GUS1</accession>
<evidence type="ECO:0000259" key="4">
    <source>
        <dbReference type="Pfam" id="PF05193"/>
    </source>
</evidence>
<sequence>MNTSSFEKVTLKNGLRIILTPLPAVKSVTAIVLCGAGSRYEMHRTNGISHFLEHMFFKGTNRRPTASDISHALDAIGADYNAFTGKETTGYHIKSASKHLPMVLDMLSDMLWNSKFDANEIEKERGVIIEELNLYEDTPMRRVAEIFEQVLWGDQPLGWDIGGRKEVIRQIKQTDFIDYINARYAPNNMVLSIAGNLNQKPLLKLINKYFGEQKPHKVISFDKVLEDQKKPALRVVYKKTDQAHLCLGFRGIHLTHPNRYIAAVLATILGGGMSSRLFINVREKRGLAYYVRADNETYSDTGAFVASAGVDLKRIEEAIKVILKQFSQISYERVSEKELTKAKEYIKGRVILSWEDSRTVALSYGSDELLEGKVRSLDEELKKVDEVTAGDIQRVAQFLFTNKKLNLAVIGPFKDQSSFAKILKI</sequence>